<gene>
    <name evidence="2" type="ORF">FIV34_06070</name>
</gene>
<dbReference type="EMBL" id="CP041046">
    <property type="protein sequence ID" value="QDE38797.1"/>
    <property type="molecule type" value="Genomic_DNA"/>
</dbReference>
<feature type="transmembrane region" description="Helical" evidence="1">
    <location>
        <begin position="394"/>
        <end position="412"/>
    </location>
</feature>
<keyword evidence="1" id="KW-1133">Transmembrane helix</keyword>
<keyword evidence="1" id="KW-0472">Membrane</keyword>
<sequence>MLDETNVSRDWVRHHMAWVIAVASALLAIGARWYFVTHAQVYQPLDRAGYWGDAQEYYWYAWNLVHHGVFSQDFGGALHPVIADSYRDPGYPVFLALFMALTGSFEEWYASVLLSHVVLGGITVACIILALRRTLPWWMLTLVGAGLALWPHSVSITAYVFTENLSAPLWAAAVLAIREASVRNSLPWTIAAALALAAAGLTNSVLAPLVLPLAAMLGWKRLLPTRLVAILVILVVITMGAWAIRNASVTTGPSSAHRIAMNLVQGSWPTYHMAAQLDARHVEAGTATMRAIGNEITAFDASPAAGWQMMWQRISRSPGTHLAWYLSKPALLWGWQVGLGAGDIYVAPTRNSPYVTQPFWRGMEAVAFSLNYVIALLALGGVGVALWQRGCDPSLLVLAVTVTWVTLVYGALQSDSRYSIPFRGAELALAAGFVVNAIRYRRQRHAALHARPENEV</sequence>
<feature type="transmembrane region" description="Helical" evidence="1">
    <location>
        <begin position="188"/>
        <end position="215"/>
    </location>
</feature>
<feature type="transmembrane region" description="Helical" evidence="1">
    <location>
        <begin position="16"/>
        <end position="35"/>
    </location>
</feature>
<feature type="transmembrane region" description="Helical" evidence="1">
    <location>
        <begin position="227"/>
        <end position="244"/>
    </location>
</feature>
<keyword evidence="1" id="KW-0812">Transmembrane</keyword>
<reference evidence="2 3" key="1">
    <citation type="submission" date="2019-06" db="EMBL/GenBank/DDBJ databases">
        <title>A complete genome sequence for Luteibacter pinisoli MAH-14.</title>
        <authorList>
            <person name="Baltrus D.A."/>
        </authorList>
    </citation>
    <scope>NUCLEOTIDE SEQUENCE [LARGE SCALE GENOMIC DNA]</scope>
    <source>
        <strain evidence="2 3">MAH-14</strain>
    </source>
</reference>
<accession>A0A4Y5Z171</accession>
<evidence type="ECO:0000313" key="3">
    <source>
        <dbReference type="Proteomes" id="UP000316093"/>
    </source>
</evidence>
<dbReference type="AlphaFoldDB" id="A0A4Y5Z171"/>
<feature type="transmembrane region" description="Helical" evidence="1">
    <location>
        <begin position="108"/>
        <end position="131"/>
    </location>
</feature>
<evidence type="ECO:0000256" key="1">
    <source>
        <dbReference type="SAM" id="Phobius"/>
    </source>
</evidence>
<dbReference type="RefSeq" id="WP_139980663.1">
    <property type="nucleotide sequence ID" value="NZ_CP041046.1"/>
</dbReference>
<evidence type="ECO:0000313" key="2">
    <source>
        <dbReference type="EMBL" id="QDE38797.1"/>
    </source>
</evidence>
<feature type="transmembrane region" description="Helical" evidence="1">
    <location>
        <begin position="138"/>
        <end position="161"/>
    </location>
</feature>
<evidence type="ECO:0008006" key="4">
    <source>
        <dbReference type="Google" id="ProtNLM"/>
    </source>
</evidence>
<protein>
    <recommendedName>
        <fullName evidence="4">Glycosyltransferase RgtA/B/C/D-like domain-containing protein</fullName>
    </recommendedName>
</protein>
<organism evidence="2 3">
    <name type="scientific">Luteibacter pinisoli</name>
    <dbReference type="NCBI Taxonomy" id="2589080"/>
    <lineage>
        <taxon>Bacteria</taxon>
        <taxon>Pseudomonadati</taxon>
        <taxon>Pseudomonadota</taxon>
        <taxon>Gammaproteobacteria</taxon>
        <taxon>Lysobacterales</taxon>
        <taxon>Rhodanobacteraceae</taxon>
        <taxon>Luteibacter</taxon>
    </lineage>
</organism>
<feature type="transmembrane region" description="Helical" evidence="1">
    <location>
        <begin position="418"/>
        <end position="438"/>
    </location>
</feature>
<name>A0A4Y5Z171_9GAMM</name>
<feature type="transmembrane region" description="Helical" evidence="1">
    <location>
        <begin position="365"/>
        <end position="387"/>
    </location>
</feature>
<dbReference type="KEGG" id="lpy:FIV34_06070"/>
<proteinExistence type="predicted"/>
<dbReference type="Proteomes" id="UP000316093">
    <property type="component" value="Chromosome"/>
</dbReference>
<keyword evidence="3" id="KW-1185">Reference proteome</keyword>
<dbReference type="OrthoDB" id="5724033at2"/>